<sequence length="154" mass="18595">MVPQCWYSSHILRQTKNYFSSVSLTHSSGSEFLSRTAILHRIPFNGKYNPKMFYLSNYFYSKFFHSAVYNRQASWSWWDLYIKGECPDFPPRKRAYEYLSSKGVDVRAMDISEIEVFTKWLETKRLYQKSYPQFPYELLFEDKVIELLQKYPLE</sequence>
<dbReference type="Proteomes" id="UP000823046">
    <property type="component" value="Unassembled WGS sequence"/>
</dbReference>
<reference evidence="1 2" key="1">
    <citation type="journal article" date="2020" name="bioRxiv">
        <title>Metabolic contributions of an alphaproteobacterial endosymbiont in the apicomplexan Cardiosporidium cionae.</title>
        <authorList>
            <person name="Hunter E.S."/>
            <person name="Paight C.J."/>
            <person name="Lane C.E."/>
        </authorList>
    </citation>
    <scope>NUCLEOTIDE SEQUENCE [LARGE SCALE GENOMIC DNA]</scope>
    <source>
        <strain evidence="1">ESH_2018</strain>
    </source>
</reference>
<evidence type="ECO:0000313" key="2">
    <source>
        <dbReference type="Proteomes" id="UP000823046"/>
    </source>
</evidence>
<name>A0ABQ7J7R5_9APIC</name>
<evidence type="ECO:0000313" key="1">
    <source>
        <dbReference type="EMBL" id="KAF8820031.1"/>
    </source>
</evidence>
<protein>
    <submittedName>
        <fullName evidence="1">Uncharacterized protein</fullName>
    </submittedName>
</protein>
<dbReference type="EMBL" id="JADAQX010000505">
    <property type="protein sequence ID" value="KAF8820031.1"/>
    <property type="molecule type" value="Genomic_DNA"/>
</dbReference>
<keyword evidence="2" id="KW-1185">Reference proteome</keyword>
<accession>A0ABQ7J7R5</accession>
<gene>
    <name evidence="1" type="ORF">IE077_000579</name>
</gene>
<organism evidence="1 2">
    <name type="scientific">Cardiosporidium cionae</name>
    <dbReference type="NCBI Taxonomy" id="476202"/>
    <lineage>
        <taxon>Eukaryota</taxon>
        <taxon>Sar</taxon>
        <taxon>Alveolata</taxon>
        <taxon>Apicomplexa</taxon>
        <taxon>Aconoidasida</taxon>
        <taxon>Nephromycida</taxon>
        <taxon>Cardiosporidium</taxon>
    </lineage>
</organism>
<proteinExistence type="predicted"/>
<comment type="caution">
    <text evidence="1">The sequence shown here is derived from an EMBL/GenBank/DDBJ whole genome shotgun (WGS) entry which is preliminary data.</text>
</comment>